<dbReference type="Gene3D" id="1.10.3720.10">
    <property type="entry name" value="MetI-like"/>
    <property type="match status" value="1"/>
</dbReference>
<feature type="domain" description="ABC transmembrane type-1" evidence="8">
    <location>
        <begin position="148"/>
        <end position="336"/>
    </location>
</feature>
<dbReference type="InterPro" id="IPR000515">
    <property type="entry name" value="MetI-like"/>
</dbReference>
<feature type="transmembrane region" description="Helical" evidence="7">
    <location>
        <begin position="260"/>
        <end position="285"/>
    </location>
</feature>
<evidence type="ECO:0000256" key="7">
    <source>
        <dbReference type="RuleBase" id="RU363032"/>
    </source>
</evidence>
<dbReference type="CDD" id="cd06261">
    <property type="entry name" value="TM_PBP2"/>
    <property type="match status" value="1"/>
</dbReference>
<protein>
    <submittedName>
        <fullName evidence="9">ABC transporter permease</fullName>
    </submittedName>
</protein>
<evidence type="ECO:0000256" key="2">
    <source>
        <dbReference type="ARBA" id="ARBA00022448"/>
    </source>
</evidence>
<feature type="transmembrane region" description="Helical" evidence="7">
    <location>
        <begin position="186"/>
        <end position="208"/>
    </location>
</feature>
<accession>A0A3P3XKE3</accession>
<feature type="transmembrane region" description="Helical" evidence="7">
    <location>
        <begin position="155"/>
        <end position="174"/>
    </location>
</feature>
<feature type="transmembrane region" description="Helical" evidence="7">
    <location>
        <begin position="317"/>
        <end position="336"/>
    </location>
</feature>
<dbReference type="AlphaFoldDB" id="A0A3P3XKE3"/>
<keyword evidence="3" id="KW-1003">Cell membrane</keyword>
<keyword evidence="6 7" id="KW-0472">Membrane</keyword>
<evidence type="ECO:0000256" key="6">
    <source>
        <dbReference type="ARBA" id="ARBA00023136"/>
    </source>
</evidence>
<comment type="subcellular location">
    <subcellularLocation>
        <location evidence="1 7">Cell membrane</location>
        <topology evidence="1 7">Multi-pass membrane protein</topology>
    </subcellularLocation>
</comment>
<dbReference type="SUPFAM" id="SSF161098">
    <property type="entry name" value="MetI-like"/>
    <property type="match status" value="1"/>
</dbReference>
<dbReference type="GO" id="GO:0055085">
    <property type="term" value="P:transmembrane transport"/>
    <property type="evidence" value="ECO:0007669"/>
    <property type="project" value="InterPro"/>
</dbReference>
<sequence length="349" mass="38634">MSMHPGKLWSRTVFLLILATIASTVILPILYFLTISFASNYEAYQFPAKIFPTFSYSAQLRYNAEKGSYTLLLKKGSTYEAVKTTQDVSDFSLYCKSQLNVLLSSAAVQELFDKAKNTDHALPIKLKKDFFRNYIVFFILAEGTMRALFNSLKAAGWTILISLILGGVSGYIMARYKFKFSNTFSTSLLVVRMFPAVALSLPLVVYIMKMNLYDTSFALAIVYAVPNIALTAWITSSIFKGISVELEEAAMVFGATRLKTLMTITFPLAFPAIIASSLYAFLAAWNDSITALIMTNNNPTLALLVYRTVGSSTIPNLPAAGAVVLLVPSLIFTFIIKNYINQLWGKVAL</sequence>
<evidence type="ECO:0000313" key="9">
    <source>
        <dbReference type="EMBL" id="SLM14659.1"/>
    </source>
</evidence>
<dbReference type="GO" id="GO:0005886">
    <property type="term" value="C:plasma membrane"/>
    <property type="evidence" value="ECO:0007669"/>
    <property type="project" value="UniProtKB-SubCell"/>
</dbReference>
<evidence type="ECO:0000256" key="5">
    <source>
        <dbReference type="ARBA" id="ARBA00022989"/>
    </source>
</evidence>
<dbReference type="InterPro" id="IPR035906">
    <property type="entry name" value="MetI-like_sf"/>
</dbReference>
<comment type="similarity">
    <text evidence="7">Belongs to the binding-protein-dependent transport system permease family.</text>
</comment>
<evidence type="ECO:0000256" key="3">
    <source>
        <dbReference type="ARBA" id="ARBA00022475"/>
    </source>
</evidence>
<feature type="transmembrane region" description="Helical" evidence="7">
    <location>
        <begin position="12"/>
        <end position="33"/>
    </location>
</feature>
<gene>
    <name evidence="9" type="ORF">SPIROBIBN47_350019</name>
</gene>
<evidence type="ECO:0000256" key="1">
    <source>
        <dbReference type="ARBA" id="ARBA00004651"/>
    </source>
</evidence>
<dbReference type="InterPro" id="IPR050901">
    <property type="entry name" value="BP-dep_ABC_trans_perm"/>
</dbReference>
<name>A0A3P3XKE3_9SPIR</name>
<dbReference type="PROSITE" id="PS50928">
    <property type="entry name" value="ABC_TM1"/>
    <property type="match status" value="1"/>
</dbReference>
<reference evidence="9" key="1">
    <citation type="submission" date="2017-02" db="EMBL/GenBank/DDBJ databases">
        <authorList>
            <person name="Regsiter A."/>
            <person name="William W."/>
        </authorList>
    </citation>
    <scope>NUCLEOTIDE SEQUENCE</scope>
    <source>
        <strain evidence="9">Bib</strain>
    </source>
</reference>
<organism evidence="9">
    <name type="scientific">uncultured spirochete</name>
    <dbReference type="NCBI Taxonomy" id="156406"/>
    <lineage>
        <taxon>Bacteria</taxon>
        <taxon>Pseudomonadati</taxon>
        <taxon>Spirochaetota</taxon>
        <taxon>Spirochaetia</taxon>
        <taxon>Spirochaetales</taxon>
        <taxon>environmental samples</taxon>
    </lineage>
</organism>
<evidence type="ECO:0000256" key="4">
    <source>
        <dbReference type="ARBA" id="ARBA00022692"/>
    </source>
</evidence>
<keyword evidence="2 7" id="KW-0813">Transport</keyword>
<dbReference type="EMBL" id="FWDM01000029">
    <property type="protein sequence ID" value="SLM14659.1"/>
    <property type="molecule type" value="Genomic_DNA"/>
</dbReference>
<proteinExistence type="inferred from homology"/>
<dbReference type="PANTHER" id="PTHR32243">
    <property type="entry name" value="MALTOSE TRANSPORT SYSTEM PERMEASE-RELATED"/>
    <property type="match status" value="1"/>
</dbReference>
<dbReference type="Pfam" id="PF00528">
    <property type="entry name" value="BPD_transp_1"/>
    <property type="match status" value="1"/>
</dbReference>
<dbReference type="PANTHER" id="PTHR32243:SF18">
    <property type="entry name" value="INNER MEMBRANE ABC TRANSPORTER PERMEASE PROTEIN YCJP"/>
    <property type="match status" value="1"/>
</dbReference>
<feature type="transmembrane region" description="Helical" evidence="7">
    <location>
        <begin position="220"/>
        <end position="239"/>
    </location>
</feature>
<evidence type="ECO:0000259" key="8">
    <source>
        <dbReference type="PROSITE" id="PS50928"/>
    </source>
</evidence>
<keyword evidence="4 7" id="KW-0812">Transmembrane</keyword>
<keyword evidence="5 7" id="KW-1133">Transmembrane helix</keyword>